<evidence type="ECO:0000256" key="1">
    <source>
        <dbReference type="SAM" id="MobiDB-lite"/>
    </source>
</evidence>
<sequence>MTARSERPAAEAAGGGQRRGAQRGAPSRNATVPVAATGRPETASVLSVPWATEPGVADAA</sequence>
<dbReference type="EMBL" id="BSUZ01000001">
    <property type="protein sequence ID" value="GMA86032.1"/>
    <property type="molecule type" value="Genomic_DNA"/>
</dbReference>
<feature type="region of interest" description="Disordered" evidence="1">
    <location>
        <begin position="1"/>
        <end position="60"/>
    </location>
</feature>
<accession>A0ABQ6JE20</accession>
<evidence type="ECO:0000313" key="2">
    <source>
        <dbReference type="EMBL" id="GMA86032.1"/>
    </source>
</evidence>
<organism evidence="2 3">
    <name type="scientific">Angustibacter aerolatus</name>
    <dbReference type="NCBI Taxonomy" id="1162965"/>
    <lineage>
        <taxon>Bacteria</taxon>
        <taxon>Bacillati</taxon>
        <taxon>Actinomycetota</taxon>
        <taxon>Actinomycetes</taxon>
        <taxon>Kineosporiales</taxon>
        <taxon>Kineosporiaceae</taxon>
    </lineage>
</organism>
<keyword evidence="3" id="KW-1185">Reference proteome</keyword>
<evidence type="ECO:0000313" key="3">
    <source>
        <dbReference type="Proteomes" id="UP001157017"/>
    </source>
</evidence>
<reference evidence="3" key="1">
    <citation type="journal article" date="2019" name="Int. J. Syst. Evol. Microbiol.">
        <title>The Global Catalogue of Microorganisms (GCM) 10K type strain sequencing project: providing services to taxonomists for standard genome sequencing and annotation.</title>
        <authorList>
            <consortium name="The Broad Institute Genomics Platform"/>
            <consortium name="The Broad Institute Genome Sequencing Center for Infectious Disease"/>
            <person name="Wu L."/>
            <person name="Ma J."/>
        </authorList>
    </citation>
    <scope>NUCLEOTIDE SEQUENCE [LARGE SCALE GENOMIC DNA]</scope>
    <source>
        <strain evidence="3">NBRC 108730</strain>
    </source>
</reference>
<proteinExistence type="predicted"/>
<gene>
    <name evidence="2" type="ORF">GCM10025868_12820</name>
</gene>
<dbReference type="Proteomes" id="UP001157017">
    <property type="component" value="Unassembled WGS sequence"/>
</dbReference>
<protein>
    <submittedName>
        <fullName evidence="2">Uncharacterized protein</fullName>
    </submittedName>
</protein>
<name>A0ABQ6JE20_9ACTN</name>
<comment type="caution">
    <text evidence="2">The sequence shown here is derived from an EMBL/GenBank/DDBJ whole genome shotgun (WGS) entry which is preliminary data.</text>
</comment>